<dbReference type="Pfam" id="PF12840">
    <property type="entry name" value="HTH_20"/>
    <property type="match status" value="1"/>
</dbReference>
<accession>A0A1H9ZDU8</accession>
<organism evidence="1 2">
    <name type="scientific">Methanococcoides vulcani</name>
    <dbReference type="NCBI Taxonomy" id="1353158"/>
    <lineage>
        <taxon>Archaea</taxon>
        <taxon>Methanobacteriati</taxon>
        <taxon>Methanobacteriota</taxon>
        <taxon>Stenosarchaea group</taxon>
        <taxon>Methanomicrobia</taxon>
        <taxon>Methanosarcinales</taxon>
        <taxon>Methanosarcinaceae</taxon>
        <taxon>Methanococcoides</taxon>
    </lineage>
</organism>
<dbReference type="AlphaFoldDB" id="A0A1H9ZDU8"/>
<dbReference type="Proteomes" id="UP000243338">
    <property type="component" value="Unassembled WGS sequence"/>
</dbReference>
<sequence length="153" mass="17715">MICTKVKRYICFESNVFLMARQIILINIEKPVEKDLEKDIHWFCDSFGLSSGRDVEDISKKIVMDLLSNLARDEGVTSEMLARSLDISLSRVNHHLRNLMGSGLVYRRKKMLYLRGGSLKTAVCEMRKDSERIFDELEKIAEEIDDEVGLRSR</sequence>
<gene>
    <name evidence="1" type="ORF">SAMN04488587_1051</name>
</gene>
<reference evidence="2" key="1">
    <citation type="submission" date="2016-10" db="EMBL/GenBank/DDBJ databases">
        <authorList>
            <person name="Varghese N."/>
            <person name="Submissions S."/>
        </authorList>
    </citation>
    <scope>NUCLEOTIDE SEQUENCE [LARGE SCALE GENOMIC DNA]</scope>
    <source>
        <strain evidence="2">SLH 33</strain>
    </source>
</reference>
<proteinExistence type="predicted"/>
<dbReference type="Gene3D" id="1.10.10.10">
    <property type="entry name" value="Winged helix-like DNA-binding domain superfamily/Winged helix DNA-binding domain"/>
    <property type="match status" value="1"/>
</dbReference>
<keyword evidence="2" id="KW-1185">Reference proteome</keyword>
<evidence type="ECO:0000313" key="2">
    <source>
        <dbReference type="Proteomes" id="UP000243338"/>
    </source>
</evidence>
<dbReference type="EMBL" id="FOHQ01000002">
    <property type="protein sequence ID" value="SES79791.1"/>
    <property type="molecule type" value="Genomic_DNA"/>
</dbReference>
<dbReference type="InterPro" id="IPR036388">
    <property type="entry name" value="WH-like_DNA-bd_sf"/>
</dbReference>
<dbReference type="SUPFAM" id="SSF46785">
    <property type="entry name" value="Winged helix' DNA-binding domain"/>
    <property type="match status" value="1"/>
</dbReference>
<evidence type="ECO:0000313" key="1">
    <source>
        <dbReference type="EMBL" id="SES79791.1"/>
    </source>
</evidence>
<dbReference type="STRING" id="1353158.SAMN04488587_1051"/>
<name>A0A1H9ZDU8_9EURY</name>
<dbReference type="InterPro" id="IPR036390">
    <property type="entry name" value="WH_DNA-bd_sf"/>
</dbReference>
<protein>
    <submittedName>
        <fullName evidence="1">Predicted transcriptional regulator</fullName>
    </submittedName>
</protein>